<sequence length="1268" mass="138273">MLWHAHALRRIIIATLVLGVSIWATLQFWLFPNLDQYRPDLVKLAASEIGLPLRIGHLSGYWDGLSPRIVFKDVHLYDKSGRQALDFDQVSATVSWWSPVLFKLRFASLSINRPALVIRRSPEGVISLAGIPLNGDGPDNGFADWVLEQSSIEILQAKVSWLDDQFAAPPLSIDAVDFRLDNRFGRHHFTLQGTPPAKLASQLSLQGNLRGKRVADLASWSGRTQFNLSYADLAAWRQWIRYPITIEKGKGGVSGTLQLDKGRLKQLQMALMLNDVNLRFGQQLAPLIVQRLDTEFALAVNGAQYDLQLSRFDLDRKPAAPIRQRQLQVELTDTGATGWQLTKLNAPALDLAPLAELAGALPLPAKVNQALLQSSPHGRLKDVRFEWSAPPAQRYRFSGAFEQVGFAPVDDLPGVSNLSGAVLASEQGGTVTLDGEDASLSMPGVFAAPLALGRLDAAIDWRRDQAQWRAQVRRFKVSNGDLNLDLGGEYQYTGKGAGRADLKADLSRVKANVVWQYLPLVTSADLRDWLKTALKSGTAERAHMVLQGELDHFPFDKPNTGVFRVDVDTRDIDLQFAPGWPQIDKLNAKLAFVGDKLRIESKSGTIMGSRIIKVTGDIPSLDKGEQLLIDGEVEGKADDLLRYVDNSPVDRSLDGFTRTIKAQGNAKLSLKLDIPLEHADDTKVNGTVRFAGNRLDFGKTIPTLDNVSGNLQFTERGIAFNNLAGDGLGGRFVANADTLADGTVRINGRGRVTGVGLHAWLNRPLYKQLKGETPFQLGLSIRRNGTDLLVESNLQGMAADLPPPFAKAAGEQRPMRLQLADSAGQTRWQLRVDRQLMLDMLERPGQPMAGNVTLTPSVEQAGGVSDAIPVVGAIKNGVNVAGTLSAFDADRWLPLLAGPGGSSELSSLTISDVRAGSLTILDKTIKEVKLSAQHEGSSWLFNVNSQELQGVVSWNSQQSGRVTARLKRLQLPLIAAERGPDSLTNTQGNALPWLDIGIDNLVYKDHTLGKVELRAQPRGDSLRFEKLVLQSPEGTLKADGQWAFRARPEVSQFNVQIESDDVGKYLARFGYADTVRKGTAKLEGQLSWQGSPYDPAYPTLTGHLALDAKNGQFEKIDPGIGRLLGILSLQSLPRRMSLDFGDVFSEGLAFDAVTGKAQINKGILTTDNGVIISPAALINMKGEVDIAKETQNLSVRVVPKVGEGVSIAAWAALANPLAGVGALVLQKLMQEPIGQLIAYEYQISGDWRDPKVEKGAPPKPKREPQSAR</sequence>
<dbReference type="NCBIfam" id="TIGR02099">
    <property type="entry name" value="YhdP family protein"/>
    <property type="match status" value="1"/>
</dbReference>
<accession>A0A840MJ54</accession>
<feature type="domain" description="YhdP central" evidence="3">
    <location>
        <begin position="10"/>
        <end position="1252"/>
    </location>
</feature>
<evidence type="ECO:0000313" key="5">
    <source>
        <dbReference type="Proteomes" id="UP000575898"/>
    </source>
</evidence>
<organism evidence="4 5">
    <name type="scientific">Chitinivorax tropicus</name>
    <dbReference type="NCBI Taxonomy" id="714531"/>
    <lineage>
        <taxon>Bacteria</taxon>
        <taxon>Pseudomonadati</taxon>
        <taxon>Pseudomonadota</taxon>
        <taxon>Betaproteobacteria</taxon>
        <taxon>Chitinivorax</taxon>
    </lineage>
</organism>
<dbReference type="InterPro" id="IPR011836">
    <property type="entry name" value="YhdP"/>
</dbReference>
<dbReference type="PANTHER" id="PTHR38690:SF1">
    <property type="entry name" value="PROTEASE"/>
    <property type="match status" value="1"/>
</dbReference>
<protein>
    <submittedName>
        <fullName evidence="4">Uncharacterized protein (TIGR02099 family)</fullName>
    </submittedName>
</protein>
<reference evidence="4 5" key="1">
    <citation type="submission" date="2020-08" db="EMBL/GenBank/DDBJ databases">
        <title>Genomic Encyclopedia of Type Strains, Phase IV (KMG-IV): sequencing the most valuable type-strain genomes for metagenomic binning, comparative biology and taxonomic classification.</title>
        <authorList>
            <person name="Goeker M."/>
        </authorList>
    </citation>
    <scope>NUCLEOTIDE SEQUENCE [LARGE SCALE GENOMIC DNA]</scope>
    <source>
        <strain evidence="4 5">DSM 27165</strain>
    </source>
</reference>
<keyword evidence="5" id="KW-1185">Reference proteome</keyword>
<evidence type="ECO:0000313" key="4">
    <source>
        <dbReference type="EMBL" id="MBB5018678.1"/>
    </source>
</evidence>
<keyword evidence="2" id="KW-0472">Membrane</keyword>
<evidence type="ECO:0000256" key="2">
    <source>
        <dbReference type="SAM" id="Phobius"/>
    </source>
</evidence>
<keyword evidence="2" id="KW-0812">Transmembrane</keyword>
<dbReference type="Proteomes" id="UP000575898">
    <property type="component" value="Unassembled WGS sequence"/>
</dbReference>
<keyword evidence="2" id="KW-1133">Transmembrane helix</keyword>
<evidence type="ECO:0000256" key="1">
    <source>
        <dbReference type="SAM" id="MobiDB-lite"/>
    </source>
</evidence>
<dbReference type="Pfam" id="PF13116">
    <property type="entry name" value="YhdP"/>
    <property type="match status" value="1"/>
</dbReference>
<feature type="transmembrane region" description="Helical" evidence="2">
    <location>
        <begin position="12"/>
        <end position="31"/>
    </location>
</feature>
<dbReference type="InterPro" id="IPR025263">
    <property type="entry name" value="YhdP_central"/>
</dbReference>
<dbReference type="PANTHER" id="PTHR38690">
    <property type="entry name" value="PROTEASE-RELATED"/>
    <property type="match status" value="1"/>
</dbReference>
<proteinExistence type="predicted"/>
<feature type="region of interest" description="Disordered" evidence="1">
    <location>
        <begin position="1248"/>
        <end position="1268"/>
    </location>
</feature>
<dbReference type="EMBL" id="JACHHY010000010">
    <property type="protein sequence ID" value="MBB5018678.1"/>
    <property type="molecule type" value="Genomic_DNA"/>
</dbReference>
<comment type="caution">
    <text evidence="4">The sequence shown here is derived from an EMBL/GenBank/DDBJ whole genome shotgun (WGS) entry which is preliminary data.</text>
</comment>
<gene>
    <name evidence="4" type="ORF">HNQ59_001969</name>
</gene>
<dbReference type="AlphaFoldDB" id="A0A840MJ54"/>
<name>A0A840MJ54_9PROT</name>
<evidence type="ECO:0000259" key="3">
    <source>
        <dbReference type="Pfam" id="PF13116"/>
    </source>
</evidence>